<comment type="caution">
    <text evidence="1">The sequence shown here is derived from an EMBL/GenBank/DDBJ whole genome shotgun (WGS) entry which is preliminary data.</text>
</comment>
<protein>
    <submittedName>
        <fullName evidence="1">Uncharacterized protein</fullName>
    </submittedName>
</protein>
<proteinExistence type="predicted"/>
<accession>A0A9X1TA32</accession>
<evidence type="ECO:0000313" key="1">
    <source>
        <dbReference type="EMBL" id="MCF0042035.1"/>
    </source>
</evidence>
<dbReference type="InterPro" id="IPR029063">
    <property type="entry name" value="SAM-dependent_MTases_sf"/>
</dbReference>
<name>A0A9X1TA32_9BACT</name>
<reference evidence="1" key="1">
    <citation type="submission" date="2021-12" db="EMBL/GenBank/DDBJ databases">
        <title>Novel species in genus Dyadobacter.</title>
        <authorList>
            <person name="Ma C."/>
        </authorList>
    </citation>
    <scope>NUCLEOTIDE SEQUENCE</scope>
    <source>
        <strain evidence="1">CY399</strain>
    </source>
</reference>
<keyword evidence="2" id="KW-1185">Reference proteome</keyword>
<dbReference type="EMBL" id="JAJTTA010000002">
    <property type="protein sequence ID" value="MCF0042035.1"/>
    <property type="molecule type" value="Genomic_DNA"/>
</dbReference>
<dbReference type="RefSeq" id="WP_234614832.1">
    <property type="nucleotide sequence ID" value="NZ_CP098806.1"/>
</dbReference>
<dbReference type="Proteomes" id="UP001139700">
    <property type="component" value="Unassembled WGS sequence"/>
</dbReference>
<dbReference type="Gene3D" id="3.40.50.150">
    <property type="entry name" value="Vaccinia Virus protein VP39"/>
    <property type="match status" value="1"/>
</dbReference>
<gene>
    <name evidence="1" type="ORF">LXM24_18145</name>
</gene>
<organism evidence="1 2">
    <name type="scientific">Dyadobacter fanqingshengii</name>
    <dbReference type="NCBI Taxonomy" id="2906443"/>
    <lineage>
        <taxon>Bacteria</taxon>
        <taxon>Pseudomonadati</taxon>
        <taxon>Bacteroidota</taxon>
        <taxon>Cytophagia</taxon>
        <taxon>Cytophagales</taxon>
        <taxon>Spirosomataceae</taxon>
        <taxon>Dyadobacter</taxon>
    </lineage>
</organism>
<evidence type="ECO:0000313" key="2">
    <source>
        <dbReference type="Proteomes" id="UP001139700"/>
    </source>
</evidence>
<sequence length="81" mass="9180">MFSEISQELKARMLLDARKEIYQPCFDAIAKKMVRNGLIVADNATDQFQALEAMINNALADPRFDCLTVPIGNGEFICRRK</sequence>
<dbReference type="AlphaFoldDB" id="A0A9X1TA32"/>